<keyword evidence="3" id="KW-1185">Reference proteome</keyword>
<reference evidence="2" key="1">
    <citation type="submission" date="2023-03" db="EMBL/GenBank/DDBJ databases">
        <title>Chromosome-level genomes of two armyworms, Mythimna separata and Mythimna loreyi, provide insights into the biosynthesis and reception of sex pheromones.</title>
        <authorList>
            <person name="Zhao H."/>
        </authorList>
    </citation>
    <scope>NUCLEOTIDE SEQUENCE</scope>
    <source>
        <strain evidence="2">BeijingLab</strain>
        <tissue evidence="2">Pupa</tissue>
    </source>
</reference>
<accession>A0AAD7Y7V1</accession>
<name>A0AAD7Y7V1_MYTSE</name>
<evidence type="ECO:0000256" key="1">
    <source>
        <dbReference type="SAM" id="MobiDB-lite"/>
    </source>
</evidence>
<comment type="caution">
    <text evidence="2">The sequence shown here is derived from an EMBL/GenBank/DDBJ whole genome shotgun (WGS) entry which is preliminary data.</text>
</comment>
<gene>
    <name evidence="2" type="ORF">PYW07_010715</name>
</gene>
<protein>
    <submittedName>
        <fullName evidence="2">Uncharacterized protein</fullName>
    </submittedName>
</protein>
<sequence length="395" mass="45833">MSSDIIKDILQCVNCGIKLNQVRRQWVAEQSEELQQLLTDWICKKLEIDEAVCCPCYSLLHSALESENKSRRLGHKTVCLSCGVSLNQARKSPSLSDHPEYKLVITQWIQPHQVKGLEFVCRRCYTKAKRWYEKNNIGLHSKDCKEDVRIKVEDLGYGELDIPASPDSQESSDEEKIPDKDLQPNSISLNTYKRAADSSSRCVFRTCRYTDRTTPPRSIKERLLLDYSFYLPPHARLCKQHQINSHEVWRELVDSTTITDFTAAHIENMLSILKNAKCKFFCRSFVSNLKQDDNLCQYFLGIRYEKYEEMLKDIEPIRKRVWCVQKALAMYLMKKHTGFSAEKVANFFSVRLKVFLKIIHRVHAHLETVVASDDSYVAVPTVGVDNREEIVYHKA</sequence>
<dbReference type="Proteomes" id="UP001231518">
    <property type="component" value="Chromosome 26"/>
</dbReference>
<proteinExistence type="predicted"/>
<evidence type="ECO:0000313" key="2">
    <source>
        <dbReference type="EMBL" id="KAJ8705938.1"/>
    </source>
</evidence>
<dbReference type="AlphaFoldDB" id="A0AAD7Y7V1"/>
<organism evidence="2 3">
    <name type="scientific">Mythimna separata</name>
    <name type="common">Oriental armyworm</name>
    <name type="synonym">Pseudaletia separata</name>
    <dbReference type="NCBI Taxonomy" id="271217"/>
    <lineage>
        <taxon>Eukaryota</taxon>
        <taxon>Metazoa</taxon>
        <taxon>Ecdysozoa</taxon>
        <taxon>Arthropoda</taxon>
        <taxon>Hexapoda</taxon>
        <taxon>Insecta</taxon>
        <taxon>Pterygota</taxon>
        <taxon>Neoptera</taxon>
        <taxon>Endopterygota</taxon>
        <taxon>Lepidoptera</taxon>
        <taxon>Glossata</taxon>
        <taxon>Ditrysia</taxon>
        <taxon>Noctuoidea</taxon>
        <taxon>Noctuidae</taxon>
        <taxon>Noctuinae</taxon>
        <taxon>Hadenini</taxon>
        <taxon>Mythimna</taxon>
    </lineage>
</organism>
<evidence type="ECO:0000313" key="3">
    <source>
        <dbReference type="Proteomes" id="UP001231518"/>
    </source>
</evidence>
<dbReference type="EMBL" id="JARGEI010000029">
    <property type="protein sequence ID" value="KAJ8705938.1"/>
    <property type="molecule type" value="Genomic_DNA"/>
</dbReference>
<feature type="region of interest" description="Disordered" evidence="1">
    <location>
        <begin position="159"/>
        <end position="183"/>
    </location>
</feature>